<name>Q31JJ4_HYDCU</name>
<dbReference type="eggNOG" id="COG5114">
    <property type="taxonomic scope" value="Bacteria"/>
</dbReference>
<dbReference type="Pfam" id="PF20693">
    <property type="entry name" value="YobI-ATPase"/>
    <property type="match status" value="1"/>
</dbReference>
<reference evidence="3" key="1">
    <citation type="submission" date="2006-07" db="EMBL/GenBank/DDBJ databases">
        <title>Complete sequence of Thiomicrospira crunogena XCL-2.</title>
        <authorList>
            <consortium name="US DOE Joint Genome Institute"/>
            <person name="Copeland A."/>
            <person name="Lucas S."/>
            <person name="Lapidus A."/>
            <person name="Barry K."/>
            <person name="Detter J.C."/>
            <person name="Glavina del Rio T."/>
            <person name="Hammon N."/>
            <person name="Israni S."/>
            <person name="Dalin E."/>
            <person name="Tice H."/>
            <person name="Pitluck S."/>
            <person name="Chain P."/>
            <person name="Malfatti S."/>
            <person name="Shin M."/>
            <person name="Vergez L."/>
            <person name="Schmutz J."/>
            <person name="Larimer F."/>
            <person name="Land M."/>
            <person name="Hauser L."/>
            <person name="Kyrpides N."/>
            <person name="Lykidis A."/>
            <person name="Scott K.M."/>
            <person name="Sievert S."/>
            <person name="Kerfeld C."/>
            <person name="Freyermuth S."/>
            <person name="Dobrinski K."/>
            <person name="Boller A."/>
            <person name="Fitzpatrick K."/>
            <person name="Thoma P."/>
            <person name="Moore J."/>
            <person name="Richardson P."/>
        </authorList>
    </citation>
    <scope>NUCLEOTIDE SEQUENCE</scope>
    <source>
        <strain evidence="3">XCL-2</strain>
    </source>
</reference>
<dbReference type="SUPFAM" id="SSF52540">
    <property type="entry name" value="P-loop containing nucleoside triphosphate hydrolases"/>
    <property type="match status" value="1"/>
</dbReference>
<proteinExistence type="predicted"/>
<dbReference type="AlphaFoldDB" id="Q31JJ4"/>
<keyword evidence="1" id="KW-1133">Transmembrane helix</keyword>
<feature type="transmembrane region" description="Helical" evidence="1">
    <location>
        <begin position="131"/>
        <end position="151"/>
    </location>
</feature>
<sequence>MSNVDRQDNESSELKYTPLSPLPNYKSSKHYVEALDYAINHDRISNIAITGSYGSGKSTIIESYIAQNSEKQCIKISLAEFTSEELATEVGRQELERSILQQLFYQRDASTFPDSRFDRIKSINPIKTKGTAIFILMYLVLSFVLFRDGWLNSFIQNFPIFGTSDKDIFLIWKWCFWGVWGFMSFVGLGALVDKFRTIKKLSLKLQTIGEIAVDKDAEISVLNKYFDEIRYFFSQSKVEVVFIEDLDRFKKLNIELFTKLREINLLVNSSLKASEKNPNQVNFVYALKDDLFTKNGERTKFFDFLIPVIPFVNYSNTGAKLLNGLKNHKEEIGREFIFELSPFISEMRLVHNIINEFELYLLNLRQFVEGVDGLITKRKLFAFIVYKNVFPVDFSELNSGEGKVFNLLEMKPKILKEITTELNARIDEFQRDTNDSKELIHKSLEDNKLLLAAKLIEKIGVNWNQVFIGNKSYQKQQTSLFQLADAIIKNPKFKINNYGTETSLEEEVADYLRKEKLITFLDQSKEAQIEISRIRTKIRHLKDKTLAEILQDFPEKHKSLNDCLKTDFEAKEPIVAIDKNQLLIKLVSGGYIDDSYHHYLTYYHPSSKVSLPDWKFILHVQGKANTGEFQDYPIQNVGEVFSKLRPQDFDSSASWNISLVDYLLQSNSTQAIHSLVVGFGKDEASLDFIKKYFYSKSNFELLMKHLSGHWPQVWDELTKLQTEQENSEILLKLIDDLDLNSWIELASHSAIKDAIEKDDDFVEIVRQVRDVDNLENLFKALEIKFYNLNLSLPLADKEQNFLNIIVKNDFYKMNDEMLSLIIFLSCPERINEYSTQQLSVLLEGSCEVVRKRIKEDFDEYLDDIYLQLDKPQQDSEEFLLRLMNDKIINDLSLKAKSQILEKQLTRFSKIENVQNQELWSDIFDLGRIELNWENVVRYFHYSEASIDNVLLSLLSDSNFVSELCSNKMILKELDGLGDEYEGITEKLSIALINNLEIPDREYREVVKNLYFTWDSYSLSKLNRNKVQILIEERLLNLSQSNLDGLIEYDEDLAFLFIAPYFTSFIRKLIDGELELSDSSFLKAVLISGKFSDVQKTELLSVVSEEVLAELEIDAELSEVFLNLIETEEKPWSFDLLERLMATDSLELDEKLNVLSTQLKYITDHNSLHRMLLHLGNGYEEIFTKGTSFVTVEDTPSSRKFINAMKEPDKKWIGTTRFKDALPKDVIHIYVKKWS</sequence>
<gene>
    <name evidence="3" type="ordered locus">Tcr_0083</name>
</gene>
<dbReference type="InterPro" id="IPR048428">
    <property type="entry name" value="YobI-NTPase"/>
</dbReference>
<keyword evidence="1" id="KW-0472">Membrane</keyword>
<dbReference type="OrthoDB" id="1701659at2"/>
<protein>
    <recommendedName>
        <fullName evidence="2">YobI-like P-loop NTPase domain-containing protein</fullName>
    </recommendedName>
</protein>
<dbReference type="HOGENOM" id="CLU_005044_0_0_6"/>
<dbReference type="STRING" id="317025.Tcr_0083"/>
<dbReference type="KEGG" id="tcx:Tcr_0083"/>
<dbReference type="EMBL" id="CP000109">
    <property type="protein sequence ID" value="ABB40679.1"/>
    <property type="molecule type" value="Genomic_DNA"/>
</dbReference>
<feature type="domain" description="YobI-like P-loop NTPase" evidence="2">
    <location>
        <begin position="31"/>
        <end position="404"/>
    </location>
</feature>
<keyword evidence="1" id="KW-0812">Transmembrane</keyword>
<evidence type="ECO:0000256" key="1">
    <source>
        <dbReference type="SAM" id="Phobius"/>
    </source>
</evidence>
<evidence type="ECO:0000259" key="2">
    <source>
        <dbReference type="Pfam" id="PF20693"/>
    </source>
</evidence>
<dbReference type="InterPro" id="IPR027417">
    <property type="entry name" value="P-loop_NTPase"/>
</dbReference>
<feature type="transmembrane region" description="Helical" evidence="1">
    <location>
        <begin position="171"/>
        <end position="192"/>
    </location>
</feature>
<evidence type="ECO:0000313" key="3">
    <source>
        <dbReference type="EMBL" id="ABB40679.1"/>
    </source>
</evidence>
<accession>Q31JJ4</accession>
<organism evidence="3">
    <name type="scientific">Hydrogenovibrio crunogenus (strain DSM 25203 / XCL-2)</name>
    <name type="common">Thiomicrospira crunogena</name>
    <dbReference type="NCBI Taxonomy" id="317025"/>
    <lineage>
        <taxon>Bacteria</taxon>
        <taxon>Pseudomonadati</taxon>
        <taxon>Pseudomonadota</taxon>
        <taxon>Gammaproteobacteria</taxon>
        <taxon>Thiotrichales</taxon>
        <taxon>Piscirickettsiaceae</taxon>
        <taxon>Hydrogenovibrio</taxon>
    </lineage>
</organism>